<organism evidence="2 3">
    <name type="scientific">Tepidicaulis marinus</name>
    <dbReference type="NCBI Taxonomy" id="1333998"/>
    <lineage>
        <taxon>Bacteria</taxon>
        <taxon>Pseudomonadati</taxon>
        <taxon>Pseudomonadota</taxon>
        <taxon>Alphaproteobacteria</taxon>
        <taxon>Hyphomicrobiales</taxon>
        <taxon>Parvibaculaceae</taxon>
        <taxon>Tepidicaulis</taxon>
    </lineage>
</organism>
<dbReference type="AlphaFoldDB" id="A0A081BDZ2"/>
<name>A0A081BDZ2_9HYPH</name>
<dbReference type="EMBL" id="BBIO01000016">
    <property type="protein sequence ID" value="GAK46260.1"/>
    <property type="molecule type" value="Genomic_DNA"/>
</dbReference>
<feature type="signal peptide" evidence="1">
    <location>
        <begin position="1"/>
        <end position="24"/>
    </location>
</feature>
<gene>
    <name evidence="2" type="ORF">M2A_2759</name>
</gene>
<dbReference type="Pfam" id="PF19630">
    <property type="entry name" value="DUF6134"/>
    <property type="match status" value="1"/>
</dbReference>
<evidence type="ECO:0000313" key="2">
    <source>
        <dbReference type="EMBL" id="GAK46260.1"/>
    </source>
</evidence>
<keyword evidence="3" id="KW-1185">Reference proteome</keyword>
<dbReference type="Proteomes" id="UP000028702">
    <property type="component" value="Unassembled WGS sequence"/>
</dbReference>
<protein>
    <submittedName>
        <fullName evidence="2">Uncharacterized protein</fullName>
    </submittedName>
</protein>
<sequence length="215" mass="23178">MKKEIAGAVLGAGLFLGLVQTAVAAVPASGELHFTVMREGDEIGTHEIEFEQKSGTLEVEIETDVAVKVLGIALYRFEHEGHEVWRDGQLVQLNSKTNDDGKAHHLAVRLEDGKLLVDGDGRQGPEEPGVIPASLWNEELVKQSALLNTLDGSHMPVTVTRVGAEIVEAGGRNVSATHYSVTGQLNRELWYDANGVLVQVQFAGSDGSQISYILQ</sequence>
<accession>A0A081BDZ2</accession>
<feature type="chain" id="PRO_5001755006" evidence="1">
    <location>
        <begin position="25"/>
        <end position="215"/>
    </location>
</feature>
<comment type="caution">
    <text evidence="2">The sequence shown here is derived from an EMBL/GenBank/DDBJ whole genome shotgun (WGS) entry which is preliminary data.</text>
</comment>
<evidence type="ECO:0000313" key="3">
    <source>
        <dbReference type="Proteomes" id="UP000028702"/>
    </source>
</evidence>
<dbReference type="InterPro" id="IPR045767">
    <property type="entry name" value="DUF6134"/>
</dbReference>
<reference evidence="2 3" key="1">
    <citation type="submission" date="2014-07" db="EMBL/GenBank/DDBJ databases">
        <title>Tepidicaulis marinum gen. nov., sp. nov., a novel marine bacterium denitrifying nitrate to nitrous oxide strictly under microaerobic conditions.</title>
        <authorList>
            <person name="Takeuchi M."/>
            <person name="Yamagishi T."/>
            <person name="Kamagata Y."/>
            <person name="Oshima K."/>
            <person name="Hattori M."/>
            <person name="Katayama T."/>
            <person name="Hanada S."/>
            <person name="Tamaki H."/>
            <person name="Marumo K."/>
            <person name="Maeda H."/>
            <person name="Nedachi M."/>
            <person name="Iwasaki W."/>
            <person name="Suwa Y."/>
            <person name="Sakata S."/>
        </authorList>
    </citation>
    <scope>NUCLEOTIDE SEQUENCE [LARGE SCALE GENOMIC DNA]</scope>
    <source>
        <strain evidence="2 3">MA2</strain>
    </source>
</reference>
<evidence type="ECO:0000256" key="1">
    <source>
        <dbReference type="SAM" id="SignalP"/>
    </source>
</evidence>
<dbReference type="RefSeq" id="WP_045448612.1">
    <property type="nucleotide sequence ID" value="NZ_BBIO01000016.1"/>
</dbReference>
<dbReference type="STRING" id="1333998.M2A_2759"/>
<keyword evidence="1" id="KW-0732">Signal</keyword>
<proteinExistence type="predicted"/>
<dbReference type="eggNOG" id="COG4731">
    <property type="taxonomic scope" value="Bacteria"/>
</dbReference>